<reference evidence="1" key="1">
    <citation type="journal article" date="2021" name="IMA Fungus">
        <title>Genomic characterization of three marine fungi, including Emericellopsis atlantica sp. nov. with signatures of a generalist lifestyle and marine biomass degradation.</title>
        <authorList>
            <person name="Hagestad O.C."/>
            <person name="Hou L."/>
            <person name="Andersen J.H."/>
            <person name="Hansen E.H."/>
            <person name="Altermark B."/>
            <person name="Li C."/>
            <person name="Kuhnert E."/>
            <person name="Cox R.J."/>
            <person name="Crous P.W."/>
            <person name="Spatafora J.W."/>
            <person name="Lail K."/>
            <person name="Amirebrahimi M."/>
            <person name="Lipzen A."/>
            <person name="Pangilinan J."/>
            <person name="Andreopoulos W."/>
            <person name="Hayes R.D."/>
            <person name="Ng V."/>
            <person name="Grigoriev I.V."/>
            <person name="Jackson S.A."/>
            <person name="Sutton T.D.S."/>
            <person name="Dobson A.D.W."/>
            <person name="Rama T."/>
        </authorList>
    </citation>
    <scope>NUCLEOTIDE SEQUENCE</scope>
    <source>
        <strain evidence="1">TS7</strain>
    </source>
</reference>
<gene>
    <name evidence="1" type="ORF">F5Z01DRAFT_393542</name>
</gene>
<comment type="caution">
    <text evidence="1">The sequence shown here is derived from an EMBL/GenBank/DDBJ whole genome shotgun (WGS) entry which is preliminary data.</text>
</comment>
<dbReference type="GeneID" id="70290396"/>
<name>A0A9P7ZTK2_9HYPO</name>
<dbReference type="EMBL" id="MU251245">
    <property type="protein sequence ID" value="KAG9257522.1"/>
    <property type="molecule type" value="Genomic_DNA"/>
</dbReference>
<dbReference type="RefSeq" id="XP_046121446.1">
    <property type="nucleotide sequence ID" value="XM_046259493.1"/>
</dbReference>
<protein>
    <submittedName>
        <fullName evidence="1">Uncharacterized protein</fullName>
    </submittedName>
</protein>
<evidence type="ECO:0000313" key="1">
    <source>
        <dbReference type="EMBL" id="KAG9257522.1"/>
    </source>
</evidence>
<accession>A0A9P7ZTK2</accession>
<organism evidence="1 2">
    <name type="scientific">Emericellopsis atlantica</name>
    <dbReference type="NCBI Taxonomy" id="2614577"/>
    <lineage>
        <taxon>Eukaryota</taxon>
        <taxon>Fungi</taxon>
        <taxon>Dikarya</taxon>
        <taxon>Ascomycota</taxon>
        <taxon>Pezizomycotina</taxon>
        <taxon>Sordariomycetes</taxon>
        <taxon>Hypocreomycetidae</taxon>
        <taxon>Hypocreales</taxon>
        <taxon>Bionectriaceae</taxon>
        <taxon>Emericellopsis</taxon>
    </lineage>
</organism>
<evidence type="ECO:0000313" key="2">
    <source>
        <dbReference type="Proteomes" id="UP000887229"/>
    </source>
</evidence>
<dbReference type="Proteomes" id="UP000887229">
    <property type="component" value="Unassembled WGS sequence"/>
</dbReference>
<dbReference type="AlphaFoldDB" id="A0A9P7ZTK2"/>
<proteinExistence type="predicted"/>
<keyword evidence="2" id="KW-1185">Reference proteome</keyword>
<sequence length="219" mass="24036">MAETGRRIYAISAKHWFNLLITVVFVFLQCFSTGVVSDDLSQRSGTLHRQYPSINTSPTFLHSQWCLVALLKLITAPDAPAILLSPNIRPSDYIGIGQGASAKRCSHGASLLAPIGHTGLTMRACTYSQDSPCLRQQLAQLCLFVSTHSSTHVLPLSGWLKCLCCGETVNESQNNRSRTLFLGSGFMSPYRRPSCARNEHVSKPHAQLKSMSPGIYRAL</sequence>